<feature type="non-terminal residue" evidence="1">
    <location>
        <position position="1"/>
    </location>
</feature>
<proteinExistence type="predicted"/>
<evidence type="ECO:0000313" key="1">
    <source>
        <dbReference type="EMBL" id="CAG8773585.1"/>
    </source>
</evidence>
<dbReference type="EMBL" id="CAJVQA010022392">
    <property type="protein sequence ID" value="CAG8773585.1"/>
    <property type="molecule type" value="Genomic_DNA"/>
</dbReference>
<sequence length="56" mass="6208">MDSDDDLFEFVPDNNTVKSVTNTSNIANITSNISVSKKSKKIEKQDFCETILPLDG</sequence>
<dbReference type="AlphaFoldDB" id="A0A9N9JBX6"/>
<organism evidence="1 2">
    <name type="scientific">Cetraspora pellucida</name>
    <dbReference type="NCBI Taxonomy" id="1433469"/>
    <lineage>
        <taxon>Eukaryota</taxon>
        <taxon>Fungi</taxon>
        <taxon>Fungi incertae sedis</taxon>
        <taxon>Mucoromycota</taxon>
        <taxon>Glomeromycotina</taxon>
        <taxon>Glomeromycetes</taxon>
        <taxon>Diversisporales</taxon>
        <taxon>Gigasporaceae</taxon>
        <taxon>Cetraspora</taxon>
    </lineage>
</organism>
<dbReference type="Proteomes" id="UP000789759">
    <property type="component" value="Unassembled WGS sequence"/>
</dbReference>
<comment type="caution">
    <text evidence="1">The sequence shown here is derived from an EMBL/GenBank/DDBJ whole genome shotgun (WGS) entry which is preliminary data.</text>
</comment>
<evidence type="ECO:0000313" key="2">
    <source>
        <dbReference type="Proteomes" id="UP000789759"/>
    </source>
</evidence>
<name>A0A9N9JBX6_9GLOM</name>
<gene>
    <name evidence="1" type="ORF">CPELLU_LOCUS15993</name>
</gene>
<reference evidence="1" key="1">
    <citation type="submission" date="2021-06" db="EMBL/GenBank/DDBJ databases">
        <authorList>
            <person name="Kallberg Y."/>
            <person name="Tangrot J."/>
            <person name="Rosling A."/>
        </authorList>
    </citation>
    <scope>NUCLEOTIDE SEQUENCE</scope>
    <source>
        <strain evidence="1">FL966</strain>
    </source>
</reference>
<accession>A0A9N9JBX6</accession>
<protein>
    <submittedName>
        <fullName evidence="1">2314_t:CDS:1</fullName>
    </submittedName>
</protein>
<keyword evidence="2" id="KW-1185">Reference proteome</keyword>